<protein>
    <submittedName>
        <fullName evidence="1">18994_t:CDS:1</fullName>
    </submittedName>
</protein>
<sequence>MPVVSQYPISINNPNQKIFSIRIRQIPALAFLLSNEIPGAFNELKGHIPVEANSIVKWFEETYICRQVRRVSRNRDISWRELLFPPSFWSVYENNEYDFFRTNNSVEAWYRRPTQGRLNNAHELRIRTVLDDRGSRLLMTFLKRIAHNLSL</sequence>
<keyword evidence="2" id="KW-1185">Reference proteome</keyword>
<dbReference type="OrthoDB" id="2440164at2759"/>
<organism evidence="1 2">
    <name type="scientific">Dentiscutata erythropus</name>
    <dbReference type="NCBI Taxonomy" id="1348616"/>
    <lineage>
        <taxon>Eukaryota</taxon>
        <taxon>Fungi</taxon>
        <taxon>Fungi incertae sedis</taxon>
        <taxon>Mucoromycota</taxon>
        <taxon>Glomeromycotina</taxon>
        <taxon>Glomeromycetes</taxon>
        <taxon>Diversisporales</taxon>
        <taxon>Gigasporaceae</taxon>
        <taxon>Dentiscutata</taxon>
    </lineage>
</organism>
<reference evidence="1" key="1">
    <citation type="submission" date="2021-06" db="EMBL/GenBank/DDBJ databases">
        <authorList>
            <person name="Kallberg Y."/>
            <person name="Tangrot J."/>
            <person name="Rosling A."/>
        </authorList>
    </citation>
    <scope>NUCLEOTIDE SEQUENCE</scope>
    <source>
        <strain evidence="1">MA453B</strain>
    </source>
</reference>
<accession>A0A9N9IHD8</accession>
<dbReference type="EMBL" id="CAJVPY010012450">
    <property type="protein sequence ID" value="CAG8734203.1"/>
    <property type="molecule type" value="Genomic_DNA"/>
</dbReference>
<name>A0A9N9IHD8_9GLOM</name>
<comment type="caution">
    <text evidence="1">The sequence shown here is derived from an EMBL/GenBank/DDBJ whole genome shotgun (WGS) entry which is preliminary data.</text>
</comment>
<dbReference type="Proteomes" id="UP000789405">
    <property type="component" value="Unassembled WGS sequence"/>
</dbReference>
<dbReference type="AlphaFoldDB" id="A0A9N9IHD8"/>
<evidence type="ECO:0000313" key="2">
    <source>
        <dbReference type="Proteomes" id="UP000789405"/>
    </source>
</evidence>
<evidence type="ECO:0000313" key="1">
    <source>
        <dbReference type="EMBL" id="CAG8734203.1"/>
    </source>
</evidence>
<proteinExistence type="predicted"/>
<gene>
    <name evidence="1" type="ORF">DERYTH_LOCUS15396</name>
</gene>